<feature type="signal peptide" evidence="1">
    <location>
        <begin position="1"/>
        <end position="22"/>
    </location>
</feature>
<sequence length="189" mass="19218">MRCTSVSIVVLGSAGPLTSALADGLGAVAPGFDAPLPPGVEGVLVSVGDGSMLTVDAGDAMWRTLVDLQRAHSAMRSHGGRIVLLVPTIGMAGTAGGVAYTTAIEGIRAMAKSAARQWCSDGVWVNLVAAPVDLFAPGLDGSHLTAAAFSDDRTLINSVVETAKFLLRRDIDHLVGVTIVADGGSVMLP</sequence>
<accession>A0AA41XRM5</accession>
<evidence type="ECO:0000313" key="4">
    <source>
        <dbReference type="Proteomes" id="UP000192319"/>
    </source>
</evidence>
<dbReference type="Proteomes" id="UP001141650">
    <property type="component" value="Unassembled WGS sequence"/>
</dbReference>
<feature type="chain" id="PRO_5041388978" evidence="1">
    <location>
        <begin position="23"/>
        <end position="189"/>
    </location>
</feature>
<evidence type="ECO:0000313" key="2">
    <source>
        <dbReference type="EMBL" id="MCV7380662.1"/>
    </source>
</evidence>
<dbReference type="InterPro" id="IPR002347">
    <property type="entry name" value="SDR_fam"/>
</dbReference>
<evidence type="ECO:0000313" key="5">
    <source>
        <dbReference type="Proteomes" id="UP001141650"/>
    </source>
</evidence>
<dbReference type="Pfam" id="PF13561">
    <property type="entry name" value="adh_short_C2"/>
    <property type="match status" value="1"/>
</dbReference>
<dbReference type="Gene3D" id="3.40.50.720">
    <property type="entry name" value="NAD(P)-binding Rossmann-like Domain"/>
    <property type="match status" value="1"/>
</dbReference>
<dbReference type="SUPFAM" id="SSF51735">
    <property type="entry name" value="NAD(P)-binding Rossmann-fold domains"/>
    <property type="match status" value="1"/>
</dbReference>
<reference evidence="2" key="3">
    <citation type="journal article" date="2022" name="BMC Genomics">
        <title>Comparative genome analysis of mycobacteria focusing on tRNA and non-coding RNA.</title>
        <authorList>
            <person name="Behra P.R.K."/>
            <person name="Pettersson B.M.F."/>
            <person name="Ramesh M."/>
            <person name="Das S."/>
            <person name="Dasgupta S."/>
            <person name="Kirsebom L.A."/>
        </authorList>
    </citation>
    <scope>NUCLEOTIDE SEQUENCE</scope>
    <source>
        <strain evidence="2">CCUG 55640</strain>
    </source>
</reference>
<reference evidence="3 4" key="1">
    <citation type="submission" date="2017-02" db="EMBL/GenBank/DDBJ databases">
        <title>The new phylogeny of genus Mycobacterium.</title>
        <authorList>
            <person name="Tortoli E."/>
            <person name="Trovato A."/>
            <person name="Cirillo D.M."/>
        </authorList>
    </citation>
    <scope>NUCLEOTIDE SEQUENCE [LARGE SCALE GENOMIC DNA]</scope>
    <source>
        <strain evidence="3 4">DSM 45230</strain>
    </source>
</reference>
<gene>
    <name evidence="3" type="ORF">BST11_04570</name>
    <name evidence="2" type="ORF">H7K38_18675</name>
</gene>
<name>A0AA41XRM5_9MYCO</name>
<organism evidence="2 5">
    <name type="scientific">Mycobacterium alsense</name>
    <dbReference type="NCBI Taxonomy" id="324058"/>
    <lineage>
        <taxon>Bacteria</taxon>
        <taxon>Bacillati</taxon>
        <taxon>Actinomycetota</taxon>
        <taxon>Actinomycetes</taxon>
        <taxon>Mycobacteriales</taxon>
        <taxon>Mycobacteriaceae</taxon>
        <taxon>Mycobacterium</taxon>
    </lineage>
</organism>
<dbReference type="EMBL" id="JACKVH010000017">
    <property type="protein sequence ID" value="MCV7380662.1"/>
    <property type="molecule type" value="Genomic_DNA"/>
</dbReference>
<dbReference type="AlphaFoldDB" id="A0AA41XRM5"/>
<keyword evidence="4" id="KW-1185">Reference proteome</keyword>
<evidence type="ECO:0000256" key="1">
    <source>
        <dbReference type="SAM" id="SignalP"/>
    </source>
</evidence>
<proteinExistence type="predicted"/>
<reference evidence="2" key="2">
    <citation type="submission" date="2020-07" db="EMBL/GenBank/DDBJ databases">
        <authorList>
            <person name="Pettersson B.M.F."/>
            <person name="Behra P.R.K."/>
            <person name="Ramesh M."/>
            <person name="Das S."/>
            <person name="Dasgupta S."/>
            <person name="Kirsebom L.A."/>
        </authorList>
    </citation>
    <scope>NUCLEOTIDE SEQUENCE</scope>
    <source>
        <strain evidence="2">CCUG 55640</strain>
    </source>
</reference>
<keyword evidence="1" id="KW-0732">Signal</keyword>
<dbReference type="InterPro" id="IPR036291">
    <property type="entry name" value="NAD(P)-bd_dom_sf"/>
</dbReference>
<dbReference type="EMBL" id="MVHD01000004">
    <property type="protein sequence ID" value="OQZ92746.1"/>
    <property type="molecule type" value="Genomic_DNA"/>
</dbReference>
<dbReference type="Proteomes" id="UP000192319">
    <property type="component" value="Unassembled WGS sequence"/>
</dbReference>
<comment type="caution">
    <text evidence="2">The sequence shown here is derived from an EMBL/GenBank/DDBJ whole genome shotgun (WGS) entry which is preliminary data.</text>
</comment>
<evidence type="ECO:0000313" key="3">
    <source>
        <dbReference type="EMBL" id="OQZ92746.1"/>
    </source>
</evidence>
<protein>
    <submittedName>
        <fullName evidence="3">ABC transporter permease</fullName>
    </submittedName>
    <submittedName>
        <fullName evidence="2">SDR family oxidoreductase</fullName>
    </submittedName>
</protein>